<reference evidence="7" key="1">
    <citation type="journal article" date="2021" name="PeerJ">
        <title>Extensive microbial diversity within the chicken gut microbiome revealed by metagenomics and culture.</title>
        <authorList>
            <person name="Gilroy R."/>
            <person name="Ravi A."/>
            <person name="Getino M."/>
            <person name="Pursley I."/>
            <person name="Horton D.L."/>
            <person name="Alikhan N.F."/>
            <person name="Baker D."/>
            <person name="Gharbi K."/>
            <person name="Hall N."/>
            <person name="Watson M."/>
            <person name="Adriaenssens E.M."/>
            <person name="Foster-Nyarko E."/>
            <person name="Jarju S."/>
            <person name="Secka A."/>
            <person name="Antonio M."/>
            <person name="Oren A."/>
            <person name="Chaudhuri R.R."/>
            <person name="La Ragione R."/>
            <person name="Hildebrand F."/>
            <person name="Pallen M.J."/>
        </authorList>
    </citation>
    <scope>NUCLEOTIDE SEQUENCE</scope>
    <source>
        <strain evidence="7">ChiHcolR34-3080</strain>
    </source>
</reference>
<proteinExistence type="inferred from homology"/>
<dbReference type="CDD" id="cd06347">
    <property type="entry name" value="PBP1_ABC_LivK_ligand_binding-like"/>
    <property type="match status" value="1"/>
</dbReference>
<dbReference type="Gene3D" id="3.40.50.2300">
    <property type="match status" value="2"/>
</dbReference>
<dbReference type="Proteomes" id="UP000823933">
    <property type="component" value="Unassembled WGS sequence"/>
</dbReference>
<dbReference type="InterPro" id="IPR028081">
    <property type="entry name" value="Leu-bd"/>
</dbReference>
<dbReference type="PROSITE" id="PS51257">
    <property type="entry name" value="PROKAR_LIPOPROTEIN"/>
    <property type="match status" value="1"/>
</dbReference>
<sequence>MKQSISRRQFLAVVGAAAAVGALTACGSSSSSTSTAASAASGEASGSAEGGATIKVGLLAPLTGDVSVYGIAVANGAALYIKQVNEAGGINGKQIDLIQMDEQGDATQAVTCFTQMVDQGITALIGDVTTTPTLAVVAESQEYNMPMVSASATAEAVTYDAETDTVYQNVFRTTFTDPFQGVKMADYATDKLGYTKAAVIYQTGADYNEGLATNFEAEFEANGGQIVASETYSAGDVDFKTQLTTILNAGPEVVYCPNYYEDVGQILTQAADVGLTVPFLGGDGWDGVTQYATAEQLDGCYFCANYAVGASPEFESAYEAEYGEPYPNGFSPLGYDAALTVCGGLEAAEAAGLEPGTDEYKQAVIDGIKNGSFEGVTGTFTFDDHNDPVKTAAILTFENGEAVFVEQY</sequence>
<evidence type="ECO:0000256" key="5">
    <source>
        <dbReference type="SAM" id="SignalP"/>
    </source>
</evidence>
<keyword evidence="4" id="KW-0029">Amino-acid transport</keyword>
<keyword evidence="2" id="KW-0813">Transport</keyword>
<dbReference type="GO" id="GO:0006865">
    <property type="term" value="P:amino acid transport"/>
    <property type="evidence" value="ECO:0007669"/>
    <property type="project" value="UniProtKB-KW"/>
</dbReference>
<dbReference type="InterPro" id="IPR006311">
    <property type="entry name" value="TAT_signal"/>
</dbReference>
<feature type="signal peptide" evidence="5">
    <location>
        <begin position="1"/>
        <end position="18"/>
    </location>
</feature>
<evidence type="ECO:0000256" key="3">
    <source>
        <dbReference type="ARBA" id="ARBA00022729"/>
    </source>
</evidence>
<dbReference type="PRINTS" id="PR00337">
    <property type="entry name" value="LEUILEVALBP"/>
</dbReference>
<dbReference type="InterPro" id="IPR051010">
    <property type="entry name" value="BCAA_transport"/>
</dbReference>
<gene>
    <name evidence="7" type="ORF">H9890_09400</name>
</gene>
<accession>A0A9D1QCG0</accession>
<feature type="domain" description="Leucine-binding protein" evidence="6">
    <location>
        <begin position="53"/>
        <end position="398"/>
    </location>
</feature>
<dbReference type="PROSITE" id="PS51318">
    <property type="entry name" value="TAT"/>
    <property type="match status" value="1"/>
</dbReference>
<reference evidence="7" key="2">
    <citation type="submission" date="2021-04" db="EMBL/GenBank/DDBJ databases">
        <authorList>
            <person name="Gilroy R."/>
        </authorList>
    </citation>
    <scope>NUCLEOTIDE SEQUENCE</scope>
    <source>
        <strain evidence="7">ChiHcolR34-3080</strain>
    </source>
</reference>
<organism evidence="7 8">
    <name type="scientific">Candidatus Faecalibacterium intestinigallinarum</name>
    <dbReference type="NCBI Taxonomy" id="2838581"/>
    <lineage>
        <taxon>Bacteria</taxon>
        <taxon>Bacillati</taxon>
        <taxon>Bacillota</taxon>
        <taxon>Clostridia</taxon>
        <taxon>Eubacteriales</taxon>
        <taxon>Oscillospiraceae</taxon>
        <taxon>Faecalibacterium</taxon>
    </lineage>
</organism>
<evidence type="ECO:0000256" key="4">
    <source>
        <dbReference type="ARBA" id="ARBA00022970"/>
    </source>
</evidence>
<comment type="similarity">
    <text evidence="1">Belongs to the leucine-binding protein family.</text>
</comment>
<evidence type="ECO:0000256" key="1">
    <source>
        <dbReference type="ARBA" id="ARBA00010062"/>
    </source>
</evidence>
<evidence type="ECO:0000313" key="7">
    <source>
        <dbReference type="EMBL" id="HIW09597.1"/>
    </source>
</evidence>
<feature type="chain" id="PRO_5039313430" evidence="5">
    <location>
        <begin position="19"/>
        <end position="408"/>
    </location>
</feature>
<dbReference type="InterPro" id="IPR000709">
    <property type="entry name" value="Leu_Ile_Val-bd"/>
</dbReference>
<evidence type="ECO:0000313" key="8">
    <source>
        <dbReference type="Proteomes" id="UP000823933"/>
    </source>
</evidence>
<dbReference type="PANTHER" id="PTHR30483">
    <property type="entry name" value="LEUCINE-SPECIFIC-BINDING PROTEIN"/>
    <property type="match status" value="1"/>
</dbReference>
<evidence type="ECO:0000256" key="2">
    <source>
        <dbReference type="ARBA" id="ARBA00022448"/>
    </source>
</evidence>
<keyword evidence="3 5" id="KW-0732">Signal</keyword>
<dbReference type="EMBL" id="DXHQ01000106">
    <property type="protein sequence ID" value="HIW09597.1"/>
    <property type="molecule type" value="Genomic_DNA"/>
</dbReference>
<name>A0A9D1QCG0_9FIRM</name>
<dbReference type="PANTHER" id="PTHR30483:SF6">
    <property type="entry name" value="PERIPLASMIC BINDING PROTEIN OF ABC TRANSPORTER FOR NATURAL AMINO ACIDS"/>
    <property type="match status" value="1"/>
</dbReference>
<dbReference type="InterPro" id="IPR028082">
    <property type="entry name" value="Peripla_BP_I"/>
</dbReference>
<protein>
    <submittedName>
        <fullName evidence="7">ABC transporter substrate-binding protein</fullName>
    </submittedName>
</protein>
<comment type="caution">
    <text evidence="7">The sequence shown here is derived from an EMBL/GenBank/DDBJ whole genome shotgun (WGS) entry which is preliminary data.</text>
</comment>
<dbReference type="AlphaFoldDB" id="A0A9D1QCG0"/>
<dbReference type="SUPFAM" id="SSF53822">
    <property type="entry name" value="Periplasmic binding protein-like I"/>
    <property type="match status" value="1"/>
</dbReference>
<dbReference type="Pfam" id="PF13458">
    <property type="entry name" value="Peripla_BP_6"/>
    <property type="match status" value="1"/>
</dbReference>
<evidence type="ECO:0000259" key="6">
    <source>
        <dbReference type="Pfam" id="PF13458"/>
    </source>
</evidence>